<comment type="caution">
    <text evidence="1">The sequence shown here is derived from an EMBL/GenBank/DDBJ whole genome shotgun (WGS) entry which is preliminary data.</text>
</comment>
<dbReference type="EMBL" id="VSWD01000006">
    <property type="protein sequence ID" value="KAK3100328.1"/>
    <property type="molecule type" value="Genomic_DNA"/>
</dbReference>
<dbReference type="Proteomes" id="UP001186944">
    <property type="component" value="Unassembled WGS sequence"/>
</dbReference>
<protein>
    <submittedName>
        <fullName evidence="1">Uncharacterized protein</fullName>
    </submittedName>
</protein>
<evidence type="ECO:0000313" key="1">
    <source>
        <dbReference type="EMBL" id="KAK3100328.1"/>
    </source>
</evidence>
<sequence length="114" mass="12848">MPTSSSDHPETTQRLASDQSATLTFYDVLEIYLVVTLWEKNIKNAEIMKELLMTNIAFDGNVEVGTTTTLRIGSESDRVMALLIKEGRLDSALNALTHYLQEEFGNFWISDIDC</sequence>
<organism evidence="1 2">
    <name type="scientific">Pinctada imbricata</name>
    <name type="common">Atlantic pearl-oyster</name>
    <name type="synonym">Pinctada martensii</name>
    <dbReference type="NCBI Taxonomy" id="66713"/>
    <lineage>
        <taxon>Eukaryota</taxon>
        <taxon>Metazoa</taxon>
        <taxon>Spiralia</taxon>
        <taxon>Lophotrochozoa</taxon>
        <taxon>Mollusca</taxon>
        <taxon>Bivalvia</taxon>
        <taxon>Autobranchia</taxon>
        <taxon>Pteriomorphia</taxon>
        <taxon>Pterioida</taxon>
        <taxon>Pterioidea</taxon>
        <taxon>Pteriidae</taxon>
        <taxon>Pinctada</taxon>
    </lineage>
</organism>
<accession>A0AA88Y8F4</accession>
<keyword evidence="2" id="KW-1185">Reference proteome</keyword>
<dbReference type="AlphaFoldDB" id="A0AA88Y8F4"/>
<gene>
    <name evidence="1" type="ORF">FSP39_018171</name>
</gene>
<name>A0AA88Y8F4_PINIB</name>
<reference evidence="1" key="1">
    <citation type="submission" date="2019-08" db="EMBL/GenBank/DDBJ databases">
        <title>The improved chromosome-level genome for the pearl oyster Pinctada fucata martensii using PacBio sequencing and Hi-C.</title>
        <authorList>
            <person name="Zheng Z."/>
        </authorList>
    </citation>
    <scope>NUCLEOTIDE SEQUENCE</scope>
    <source>
        <strain evidence="1">ZZ-2019</strain>
        <tissue evidence="1">Adductor muscle</tissue>
    </source>
</reference>
<proteinExistence type="predicted"/>
<evidence type="ECO:0000313" key="2">
    <source>
        <dbReference type="Proteomes" id="UP001186944"/>
    </source>
</evidence>